<evidence type="ECO:0000256" key="1">
    <source>
        <dbReference type="ARBA" id="ARBA00007151"/>
    </source>
</evidence>
<evidence type="ECO:0000313" key="5">
    <source>
        <dbReference type="EMBL" id="AGZ90310.1"/>
    </source>
</evidence>
<geneLocation type="mitochondrion" evidence="5"/>
<dbReference type="InterPro" id="IPR036823">
    <property type="entry name" value="Ribosomal_uS7_dom_sf"/>
</dbReference>
<dbReference type="GO" id="GO:0006412">
    <property type="term" value="P:translation"/>
    <property type="evidence" value="ECO:0007669"/>
    <property type="project" value="InterPro"/>
</dbReference>
<dbReference type="InterPro" id="IPR023798">
    <property type="entry name" value="Ribosomal_uS7_dom"/>
</dbReference>
<protein>
    <submittedName>
        <fullName evidence="5">Ribosomal protein S7</fullName>
    </submittedName>
</protein>
<proteinExistence type="inferred from homology"/>
<sequence>MAQKNIYPKRVSRNLSVPEKGSGKTPTFCSNFYRLRSKFINILMKSGKKTKAHKIFSLGVMKAPIALIRAIENVKPVVEVIKKPLGRKIIEIPSLIKPLRQESLAIRWILEGVRKRSAPISNSLLSEVKDALSLMGYARKKRDLLHKKVEASRINVRFSRFPTSPKKVLASANDVTLHLIKVRHSNPYSRSGKDSGAA</sequence>
<dbReference type="GO" id="GO:1990904">
    <property type="term" value="C:ribonucleoprotein complex"/>
    <property type="evidence" value="ECO:0007669"/>
    <property type="project" value="UniProtKB-KW"/>
</dbReference>
<dbReference type="SUPFAM" id="SSF47973">
    <property type="entry name" value="Ribosomal protein S7"/>
    <property type="match status" value="1"/>
</dbReference>
<dbReference type="AlphaFoldDB" id="U5YGQ0"/>
<organism evidence="5">
    <name type="scientific">Entransia fimbriata</name>
    <dbReference type="NCBI Taxonomy" id="130991"/>
    <lineage>
        <taxon>Eukaryota</taxon>
        <taxon>Viridiplantae</taxon>
        <taxon>Streptophyta</taxon>
        <taxon>Klebsormidiophyceae</taxon>
        <taxon>Entransiales</taxon>
        <taxon>Entransiaceae</taxon>
        <taxon>Entransia</taxon>
    </lineage>
</organism>
<keyword evidence="5" id="KW-0496">Mitochondrion</keyword>
<dbReference type="RefSeq" id="YP_008816056.1">
    <property type="nucleotide sequence ID" value="NC_022861.1"/>
</dbReference>
<reference evidence="5" key="1">
    <citation type="journal article" date="2013" name="Genome Biol. Evol.">
        <title>Tracing the evolution of streptophyte algae and their mitochondrial genome.</title>
        <authorList>
            <person name="Turmel M."/>
            <person name="Otis C."/>
            <person name="Lemieux C."/>
        </authorList>
    </citation>
    <scope>NUCLEOTIDE SEQUENCE</scope>
</reference>
<dbReference type="EMBL" id="KF060941">
    <property type="protein sequence ID" value="AGZ90310.1"/>
    <property type="molecule type" value="Genomic_DNA"/>
</dbReference>
<dbReference type="Pfam" id="PF00177">
    <property type="entry name" value="Ribosomal_S7"/>
    <property type="match status" value="1"/>
</dbReference>
<dbReference type="GO" id="GO:0005840">
    <property type="term" value="C:ribosome"/>
    <property type="evidence" value="ECO:0007669"/>
    <property type="project" value="UniProtKB-KW"/>
</dbReference>
<feature type="domain" description="Small ribosomal subunit protein uS7" evidence="4">
    <location>
        <begin position="35"/>
        <end position="153"/>
    </location>
</feature>
<dbReference type="GeneID" id="17675370"/>
<evidence type="ECO:0000259" key="4">
    <source>
        <dbReference type="Pfam" id="PF00177"/>
    </source>
</evidence>
<keyword evidence="3" id="KW-0687">Ribonucleoprotein</keyword>
<dbReference type="InterPro" id="IPR000235">
    <property type="entry name" value="Ribosomal_uS7"/>
</dbReference>
<evidence type="ECO:0000256" key="2">
    <source>
        <dbReference type="ARBA" id="ARBA00022980"/>
    </source>
</evidence>
<accession>U5YGQ0</accession>
<keyword evidence="2 5" id="KW-0689">Ribosomal protein</keyword>
<evidence type="ECO:0000256" key="3">
    <source>
        <dbReference type="ARBA" id="ARBA00023274"/>
    </source>
</evidence>
<name>U5YGQ0_9VIRI</name>
<gene>
    <name evidence="5" type="primary">rps7</name>
</gene>
<dbReference type="Gene3D" id="1.10.455.10">
    <property type="entry name" value="Ribosomal protein S7 domain"/>
    <property type="match status" value="1"/>
</dbReference>
<dbReference type="PANTHER" id="PTHR11205">
    <property type="entry name" value="RIBOSOMAL PROTEIN S7"/>
    <property type="match status" value="1"/>
</dbReference>
<comment type="similarity">
    <text evidence="1">Belongs to the universal ribosomal protein uS7 family.</text>
</comment>